<dbReference type="Pfam" id="PF05699">
    <property type="entry name" value="Dimer_Tnp_hAT"/>
    <property type="match status" value="1"/>
</dbReference>
<dbReference type="PANTHER" id="PTHR46880">
    <property type="entry name" value="RAS-ASSOCIATING DOMAIN-CONTAINING PROTEIN"/>
    <property type="match status" value="1"/>
</dbReference>
<evidence type="ECO:0000313" key="4">
    <source>
        <dbReference type="Proteomes" id="UP001152795"/>
    </source>
</evidence>
<dbReference type="Proteomes" id="UP001152795">
    <property type="component" value="Unassembled WGS sequence"/>
</dbReference>
<dbReference type="AlphaFoldDB" id="A0A6S7IN60"/>
<evidence type="ECO:0000313" key="3">
    <source>
        <dbReference type="EMBL" id="CAB4007152.1"/>
    </source>
</evidence>
<feature type="domain" description="HAT C-terminal dimerisation" evidence="2">
    <location>
        <begin position="98"/>
        <end position="184"/>
    </location>
</feature>
<organism evidence="3 4">
    <name type="scientific">Paramuricea clavata</name>
    <name type="common">Red gorgonian</name>
    <name type="synonym">Violescent sea-whip</name>
    <dbReference type="NCBI Taxonomy" id="317549"/>
    <lineage>
        <taxon>Eukaryota</taxon>
        <taxon>Metazoa</taxon>
        <taxon>Cnidaria</taxon>
        <taxon>Anthozoa</taxon>
        <taxon>Octocorallia</taxon>
        <taxon>Malacalcyonacea</taxon>
        <taxon>Plexauridae</taxon>
        <taxon>Paramuricea</taxon>
    </lineage>
</organism>
<feature type="region of interest" description="Disordered" evidence="1">
    <location>
        <begin position="267"/>
        <end position="306"/>
    </location>
</feature>
<proteinExistence type="predicted"/>
<protein>
    <submittedName>
        <fullName evidence="3">Zinc finger 862-like</fullName>
    </submittedName>
</protein>
<dbReference type="PANTHER" id="PTHR46880:SF5">
    <property type="entry name" value="DUF4371 DOMAIN-CONTAINING PROTEIN"/>
    <property type="match status" value="1"/>
</dbReference>
<evidence type="ECO:0000259" key="2">
    <source>
        <dbReference type="Pfam" id="PF05699"/>
    </source>
</evidence>
<accession>A0A6S7IN60</accession>
<dbReference type="EMBL" id="CACRXK020005714">
    <property type="protein sequence ID" value="CAB4007152.1"/>
    <property type="molecule type" value="Genomic_DNA"/>
</dbReference>
<dbReference type="OrthoDB" id="6159421at2759"/>
<dbReference type="GO" id="GO:0046983">
    <property type="term" value="F:protein dimerization activity"/>
    <property type="evidence" value="ECO:0007669"/>
    <property type="project" value="InterPro"/>
</dbReference>
<feature type="compositionally biased region" description="Acidic residues" evidence="1">
    <location>
        <begin position="269"/>
        <end position="306"/>
    </location>
</feature>
<dbReference type="InterPro" id="IPR008906">
    <property type="entry name" value="HATC_C_dom"/>
</dbReference>
<comment type="caution">
    <text evidence="3">The sequence shown here is derived from an EMBL/GenBank/DDBJ whole genome shotgun (WGS) entry which is preliminary data.</text>
</comment>
<sequence>MADQSKKIIQERVKKYSKAICKNIDDRFPPDSLAILESFSVFDVTQVPGDINAPDFKVYGQSEITAIKEHFYREQQIGNDFLEQWKDMKYELLQLKTKWLQFKDNVESNNMKIKFSPTEWVLRKIVKDYQHDEQFALVYRVAKVALVTPVTNAWPERGASAVKRIKTRSRSSMKSDLLNALLMISINGPALKTKEYQELMEEVAVRNANEKHRMCPRSFISVVQKKSLSSSTQTVDIDELSEIENAQKIDKHLQESLKNKEAWITDAFFESDESDGDDSDDDDDEEEIEDHEDSDVTDTDSENYAD</sequence>
<keyword evidence="4" id="KW-1185">Reference proteome</keyword>
<evidence type="ECO:0000256" key="1">
    <source>
        <dbReference type="SAM" id="MobiDB-lite"/>
    </source>
</evidence>
<gene>
    <name evidence="3" type="ORF">PACLA_8A063883</name>
</gene>
<reference evidence="3" key="1">
    <citation type="submission" date="2020-04" db="EMBL/GenBank/DDBJ databases">
        <authorList>
            <person name="Alioto T."/>
            <person name="Alioto T."/>
            <person name="Gomez Garrido J."/>
        </authorList>
    </citation>
    <scope>NUCLEOTIDE SEQUENCE</scope>
    <source>
        <strain evidence="3">A484AB</strain>
    </source>
</reference>
<name>A0A6S7IN60_PARCT</name>